<dbReference type="AlphaFoldDB" id="A0A2S9TBP9"/>
<evidence type="ECO:0000259" key="3">
    <source>
        <dbReference type="Pfam" id="PF01695"/>
    </source>
</evidence>
<keyword evidence="1" id="KW-0547">Nucleotide-binding</keyword>
<organism evidence="4 5">
    <name type="scientific">Aliarcobacter cryaerophilus</name>
    <dbReference type="NCBI Taxonomy" id="28198"/>
    <lineage>
        <taxon>Bacteria</taxon>
        <taxon>Pseudomonadati</taxon>
        <taxon>Campylobacterota</taxon>
        <taxon>Epsilonproteobacteria</taxon>
        <taxon>Campylobacterales</taxon>
        <taxon>Arcobacteraceae</taxon>
        <taxon>Aliarcobacter</taxon>
    </lineage>
</organism>
<dbReference type="NCBIfam" id="NF038214">
    <property type="entry name" value="IS21_help_AAA"/>
    <property type="match status" value="1"/>
</dbReference>
<accession>A0A2S9TBP9</accession>
<dbReference type="PIRSF" id="PIRSF003073">
    <property type="entry name" value="DNAC_TnpB_IstB"/>
    <property type="match status" value="1"/>
</dbReference>
<feature type="domain" description="IstB-like ATP-binding" evidence="3">
    <location>
        <begin position="10"/>
        <end position="241"/>
    </location>
</feature>
<dbReference type="GO" id="GO:0006260">
    <property type="term" value="P:DNA replication"/>
    <property type="evidence" value="ECO:0007669"/>
    <property type="project" value="TreeGrafter"/>
</dbReference>
<evidence type="ECO:0000313" key="5">
    <source>
        <dbReference type="Proteomes" id="UP000239151"/>
    </source>
</evidence>
<comment type="caution">
    <text evidence="4">The sequence shown here is derived from an EMBL/GenBank/DDBJ whole genome shotgun (WGS) entry which is preliminary data.</text>
</comment>
<dbReference type="EMBL" id="NXGI01000022">
    <property type="protein sequence ID" value="PRM96262.1"/>
    <property type="molecule type" value="Genomic_DNA"/>
</dbReference>
<dbReference type="Proteomes" id="UP000239151">
    <property type="component" value="Unassembled WGS sequence"/>
</dbReference>
<evidence type="ECO:0000256" key="2">
    <source>
        <dbReference type="ARBA" id="ARBA00022840"/>
    </source>
</evidence>
<protein>
    <submittedName>
        <fullName evidence="4">Transposase</fullName>
    </submittedName>
</protein>
<proteinExistence type="predicted"/>
<reference evidence="4 5" key="1">
    <citation type="submission" date="2017-09" db="EMBL/GenBank/DDBJ databases">
        <title>Reassesment of A. cryaerophilus.</title>
        <authorList>
            <person name="Perez-Cataluna A."/>
            <person name="Collado L."/>
            <person name="Salgado O."/>
            <person name="Lefinanco V."/>
            <person name="Figueras M.J."/>
        </authorList>
    </citation>
    <scope>NUCLEOTIDE SEQUENCE [LARGE SCALE GENOMIC DNA]</scope>
    <source>
        <strain evidence="4 5">LMG 9065</strain>
    </source>
</reference>
<dbReference type="Gene3D" id="3.40.50.300">
    <property type="entry name" value="P-loop containing nucleotide triphosphate hydrolases"/>
    <property type="match status" value="1"/>
</dbReference>
<dbReference type="CDD" id="cd00009">
    <property type="entry name" value="AAA"/>
    <property type="match status" value="1"/>
</dbReference>
<dbReference type="SUPFAM" id="SSF52540">
    <property type="entry name" value="P-loop containing nucleoside triphosphate hydrolases"/>
    <property type="match status" value="1"/>
</dbReference>
<evidence type="ECO:0000313" key="4">
    <source>
        <dbReference type="EMBL" id="PRM96262.1"/>
    </source>
</evidence>
<dbReference type="PANTHER" id="PTHR30050:SF4">
    <property type="entry name" value="ATP-BINDING PROTEIN RV3427C IN INSERTION SEQUENCE-RELATED"/>
    <property type="match status" value="1"/>
</dbReference>
<sequence>MISIDTILQQATALNLSGFKDSLLHQSNDANYSSLSFEERLYHLFESEINQRDNKKIKRLLQAATLKDKTASLEQIEYLPKRNLDKSVIMSLATGNFINLKQNVLITGATGVGKSFTMQCLGKKAIDLGYPTKYYRLSSLLEEIRTSRIAGTYTKTLAKISKFKLLLIDDFGVTPLKADEINDLFEIIEDRTFNGSIIITAQLPIKDWHAYLGNETIADAMMDRLIHTAHKLELRGGSMREYLAKK</sequence>
<name>A0A2S9TBP9_9BACT</name>
<dbReference type="InterPro" id="IPR002611">
    <property type="entry name" value="IstB_ATP-bd"/>
</dbReference>
<keyword evidence="2" id="KW-0067">ATP-binding</keyword>
<dbReference type="GO" id="GO:0005524">
    <property type="term" value="F:ATP binding"/>
    <property type="evidence" value="ECO:0007669"/>
    <property type="project" value="UniProtKB-KW"/>
</dbReference>
<evidence type="ECO:0000256" key="1">
    <source>
        <dbReference type="ARBA" id="ARBA00022741"/>
    </source>
</evidence>
<dbReference type="PANTHER" id="PTHR30050">
    <property type="entry name" value="CHROMOSOMAL REPLICATION INITIATOR PROTEIN DNAA"/>
    <property type="match status" value="1"/>
</dbReference>
<dbReference type="Pfam" id="PF01695">
    <property type="entry name" value="IstB_IS21"/>
    <property type="match status" value="1"/>
</dbReference>
<dbReference type="InterPro" id="IPR028350">
    <property type="entry name" value="DNAC/IstB-like"/>
</dbReference>
<dbReference type="InterPro" id="IPR027417">
    <property type="entry name" value="P-loop_NTPase"/>
</dbReference>
<gene>
    <name evidence="4" type="ORF">CJ670_09120</name>
</gene>
<dbReference type="InterPro" id="IPR047661">
    <property type="entry name" value="IstB"/>
</dbReference>